<dbReference type="InterPro" id="IPR036890">
    <property type="entry name" value="HATPase_C_sf"/>
</dbReference>
<dbReference type="Proteomes" id="UP001518872">
    <property type="component" value="Unassembled WGS sequence"/>
</dbReference>
<dbReference type="InterPro" id="IPR050482">
    <property type="entry name" value="Sensor_HK_TwoCompSys"/>
</dbReference>
<dbReference type="EMBL" id="JAFEUC010000001">
    <property type="protein sequence ID" value="MBM7075167.1"/>
    <property type="molecule type" value="Genomic_DNA"/>
</dbReference>
<dbReference type="Gene3D" id="1.20.5.1930">
    <property type="match status" value="1"/>
</dbReference>
<feature type="transmembrane region" description="Helical" evidence="5">
    <location>
        <begin position="107"/>
        <end position="124"/>
    </location>
</feature>
<feature type="region of interest" description="Disordered" evidence="4">
    <location>
        <begin position="398"/>
        <end position="421"/>
    </location>
</feature>
<name>A0ABS2ILE8_9ACTN</name>
<evidence type="ECO:0000256" key="2">
    <source>
        <dbReference type="ARBA" id="ARBA00022777"/>
    </source>
</evidence>
<dbReference type="RefSeq" id="WP_204923215.1">
    <property type="nucleotide sequence ID" value="NZ_JAFEUC010000001.1"/>
</dbReference>
<keyword evidence="3" id="KW-0902">Two-component regulatory system</keyword>
<keyword evidence="5" id="KW-1133">Transmembrane helix</keyword>
<evidence type="ECO:0000313" key="7">
    <source>
        <dbReference type="EMBL" id="MBM7075167.1"/>
    </source>
</evidence>
<keyword evidence="5" id="KW-0472">Membrane</keyword>
<proteinExistence type="predicted"/>
<protein>
    <recommendedName>
        <fullName evidence="6">Signal transduction histidine kinase subgroup 3 dimerisation and phosphoacceptor domain-containing protein</fullName>
    </recommendedName>
</protein>
<feature type="transmembrane region" description="Helical" evidence="5">
    <location>
        <begin position="84"/>
        <end position="101"/>
    </location>
</feature>
<keyword evidence="1" id="KW-0808">Transferase</keyword>
<evidence type="ECO:0000256" key="4">
    <source>
        <dbReference type="SAM" id="MobiDB-lite"/>
    </source>
</evidence>
<dbReference type="Pfam" id="PF07730">
    <property type="entry name" value="HisKA_3"/>
    <property type="match status" value="1"/>
</dbReference>
<gene>
    <name evidence="7" type="ORF">JQX11_02200</name>
</gene>
<dbReference type="PANTHER" id="PTHR24421">
    <property type="entry name" value="NITRATE/NITRITE SENSOR PROTEIN NARX-RELATED"/>
    <property type="match status" value="1"/>
</dbReference>
<evidence type="ECO:0000256" key="1">
    <source>
        <dbReference type="ARBA" id="ARBA00022679"/>
    </source>
</evidence>
<feature type="transmembrane region" description="Helical" evidence="5">
    <location>
        <begin position="131"/>
        <end position="152"/>
    </location>
</feature>
<feature type="transmembrane region" description="Helical" evidence="5">
    <location>
        <begin position="164"/>
        <end position="188"/>
    </location>
</feature>
<dbReference type="PANTHER" id="PTHR24421:SF63">
    <property type="entry name" value="SENSOR HISTIDINE KINASE DESK"/>
    <property type="match status" value="1"/>
</dbReference>
<evidence type="ECO:0000313" key="8">
    <source>
        <dbReference type="Proteomes" id="UP001518872"/>
    </source>
</evidence>
<keyword evidence="2" id="KW-0418">Kinase</keyword>
<keyword evidence="5" id="KW-0812">Transmembrane</keyword>
<reference evidence="7 8" key="1">
    <citation type="submission" date="2021-02" db="EMBL/GenBank/DDBJ databases">
        <authorList>
            <person name="Ra J.-S."/>
        </authorList>
    </citation>
    <scope>NUCLEOTIDE SEQUENCE [LARGE SCALE GENOMIC DNA]</scope>
    <source>
        <strain evidence="7 8">MMS20-R1-14</strain>
    </source>
</reference>
<dbReference type="Gene3D" id="3.30.565.10">
    <property type="entry name" value="Histidine kinase-like ATPase, C-terminal domain"/>
    <property type="match status" value="1"/>
</dbReference>
<feature type="transmembrane region" description="Helical" evidence="5">
    <location>
        <begin position="51"/>
        <end position="72"/>
    </location>
</feature>
<evidence type="ECO:0000256" key="5">
    <source>
        <dbReference type="SAM" id="Phobius"/>
    </source>
</evidence>
<evidence type="ECO:0000259" key="6">
    <source>
        <dbReference type="Pfam" id="PF07730"/>
    </source>
</evidence>
<feature type="domain" description="Signal transduction histidine kinase subgroup 3 dimerisation and phosphoacceptor" evidence="6">
    <location>
        <begin position="205"/>
        <end position="270"/>
    </location>
</feature>
<organism evidence="7 8">
    <name type="scientific">Micromonospora humida</name>
    <dbReference type="NCBI Taxonomy" id="2809018"/>
    <lineage>
        <taxon>Bacteria</taxon>
        <taxon>Bacillati</taxon>
        <taxon>Actinomycetota</taxon>
        <taxon>Actinomycetes</taxon>
        <taxon>Micromonosporales</taxon>
        <taxon>Micromonosporaceae</taxon>
        <taxon>Micromonospora</taxon>
    </lineage>
</organism>
<dbReference type="InterPro" id="IPR011712">
    <property type="entry name" value="Sig_transdc_His_kin_sub3_dim/P"/>
</dbReference>
<accession>A0ABS2ILE8</accession>
<keyword evidence="8" id="KW-1185">Reference proteome</keyword>
<comment type="caution">
    <text evidence="7">The sequence shown here is derived from an EMBL/GenBank/DDBJ whole genome shotgun (WGS) entry which is preliminary data.</text>
</comment>
<evidence type="ECO:0000256" key="3">
    <source>
        <dbReference type="ARBA" id="ARBA00023012"/>
    </source>
</evidence>
<feature type="transmembrane region" description="Helical" evidence="5">
    <location>
        <begin position="20"/>
        <end position="45"/>
    </location>
</feature>
<sequence>MTDTWQGAPRVAADLRAMRLFTVLSLGLGMLIGGVVQVLLGVGVAGGPRTVVLVVATTAAVLAGLAAIPLLLRGPDEVPPGHPLVLVLLALSGAVWVLAVVPPFAGWGWAFTLAMAGGVLSCLVRGRWRATVILGCWAVIGLGGLPGVLAPSRVGPPSDAAADAIVLSTVAVFTLLPLSAVWVQQVVLRLEHARRLASDLAVARERLRFAADLHDIQGHNLQVIALKSELAERLLTGQPERAGREIAEIRRIARVALDDTRAVVNDYRTVTVATEARNAAAVLRSAGIRCTARIDTPDLPVALGAVFAVAIREAVTNVLRHSRATEATIELVRVGTPHPAPPGADAAEYRLTVTNDAAGVPRRDGTGLAGLADRVAAQRGTVETTREGDTFVLVVRIPAPDAAGSAPPEPTAPGRRRGTGK</sequence>